<dbReference type="OrthoDB" id="2560628at2759"/>
<feature type="transmembrane region" description="Helical" evidence="1">
    <location>
        <begin position="64"/>
        <end position="82"/>
    </location>
</feature>
<dbReference type="PANTHER" id="PTHR42109">
    <property type="entry name" value="UNPLACED GENOMIC SCAFFOLD UM_SCAF_CONTIG_1.265, WHOLE GENOME SHOTGUN SEQUENCE"/>
    <property type="match status" value="1"/>
</dbReference>
<accession>A0A162JP41</accession>
<dbReference type="AlphaFoldDB" id="A0A162JP41"/>
<reference evidence="3 4" key="1">
    <citation type="journal article" date="2016" name="Genome Biol. Evol.">
        <title>Divergent and convergent evolution of fungal pathogenicity.</title>
        <authorList>
            <person name="Shang Y."/>
            <person name="Xiao G."/>
            <person name="Zheng P."/>
            <person name="Cen K."/>
            <person name="Zhan S."/>
            <person name="Wang C."/>
        </authorList>
    </citation>
    <scope>NUCLEOTIDE SEQUENCE [LARGE SCALE GENOMIC DNA]</scope>
    <source>
        <strain evidence="3 4">RCEF 1005</strain>
    </source>
</reference>
<feature type="transmembrane region" description="Helical" evidence="1">
    <location>
        <begin position="33"/>
        <end position="52"/>
    </location>
</feature>
<feature type="transmembrane region" description="Helical" evidence="1">
    <location>
        <begin position="6"/>
        <end position="26"/>
    </location>
</feature>
<keyword evidence="4" id="KW-1185">Reference proteome</keyword>
<evidence type="ECO:0000313" key="3">
    <source>
        <dbReference type="EMBL" id="OAA71722.1"/>
    </source>
</evidence>
<keyword evidence="1" id="KW-1133">Transmembrane helix</keyword>
<feature type="domain" description="DUF7702" evidence="2">
    <location>
        <begin position="4"/>
        <end position="243"/>
    </location>
</feature>
<dbReference type="Pfam" id="PF24800">
    <property type="entry name" value="DUF7702"/>
    <property type="match status" value="1"/>
</dbReference>
<comment type="caution">
    <text evidence="3">The sequence shown here is derived from an EMBL/GenBank/DDBJ whole genome shotgun (WGS) entry which is preliminary data.</text>
</comment>
<dbReference type="Proteomes" id="UP000076881">
    <property type="component" value="Unassembled WGS sequence"/>
</dbReference>
<gene>
    <name evidence="3" type="ORF">LEL_08957</name>
</gene>
<dbReference type="EMBL" id="AZHF01000008">
    <property type="protein sequence ID" value="OAA71722.1"/>
    <property type="molecule type" value="Genomic_DNA"/>
</dbReference>
<evidence type="ECO:0000256" key="1">
    <source>
        <dbReference type="SAM" id="Phobius"/>
    </source>
</evidence>
<dbReference type="PANTHER" id="PTHR42109:SF3">
    <property type="entry name" value="INTEGRAL MEMBRANE PROTEIN (AFU_ORTHOLOGUE AFUA_5G00100)"/>
    <property type="match status" value="1"/>
</dbReference>
<keyword evidence="1" id="KW-0472">Membrane</keyword>
<evidence type="ECO:0000259" key="2">
    <source>
        <dbReference type="Pfam" id="PF24800"/>
    </source>
</evidence>
<evidence type="ECO:0000313" key="4">
    <source>
        <dbReference type="Proteomes" id="UP000076881"/>
    </source>
</evidence>
<proteinExistence type="predicted"/>
<dbReference type="InterPro" id="IPR056119">
    <property type="entry name" value="DUF7702"/>
</dbReference>
<feature type="transmembrane region" description="Helical" evidence="1">
    <location>
        <begin position="103"/>
        <end position="121"/>
    </location>
</feature>
<organism evidence="3 4">
    <name type="scientific">Akanthomyces lecanii RCEF 1005</name>
    <dbReference type="NCBI Taxonomy" id="1081108"/>
    <lineage>
        <taxon>Eukaryota</taxon>
        <taxon>Fungi</taxon>
        <taxon>Dikarya</taxon>
        <taxon>Ascomycota</taxon>
        <taxon>Pezizomycotina</taxon>
        <taxon>Sordariomycetes</taxon>
        <taxon>Hypocreomycetidae</taxon>
        <taxon>Hypocreales</taxon>
        <taxon>Cordycipitaceae</taxon>
        <taxon>Akanthomyces</taxon>
        <taxon>Cordyceps confragosa</taxon>
    </lineage>
</organism>
<sequence>MALDSLSIAKLVIYMILAPGATYCLWKHGRRGFFAWFYVQVFCVLRIASGGISLHTSDNQLTSTVVNSIGLSPLMLACAGILHEVVHTCIPDANRLLELTLDINYHGIVALGMVLTIVAVVKLESGADDSFDTMLSLLKAGAGISALAFALLVVWAISTFQRVKNMRSSRKGPQTRPGMILLYGALIVLPFIALRLAYGMAFLLLRVDRPSSPFIRSLAAMTVLEVVPELIITIAYLTAGFLSRDIQQQTRIMTREEGTSMVTNVSDKQ</sequence>
<feature type="transmembrane region" description="Helical" evidence="1">
    <location>
        <begin position="141"/>
        <end position="160"/>
    </location>
</feature>
<protein>
    <recommendedName>
        <fullName evidence="2">DUF7702 domain-containing protein</fullName>
    </recommendedName>
</protein>
<feature type="transmembrane region" description="Helical" evidence="1">
    <location>
        <begin position="180"/>
        <end position="205"/>
    </location>
</feature>
<feature type="transmembrane region" description="Helical" evidence="1">
    <location>
        <begin position="217"/>
        <end position="242"/>
    </location>
</feature>
<name>A0A162JP41_CORDF</name>
<keyword evidence="1" id="KW-0812">Transmembrane</keyword>